<dbReference type="PANTHER" id="PTHR33223:SF10">
    <property type="entry name" value="AMINOTRANSFERASE-LIKE PLANT MOBILE DOMAIN-CONTAINING PROTEIN"/>
    <property type="match status" value="1"/>
</dbReference>
<dbReference type="GeneID" id="113862287"/>
<dbReference type="Proteomes" id="UP000694853">
    <property type="component" value="Unplaced"/>
</dbReference>
<feature type="compositionally biased region" description="Polar residues" evidence="1">
    <location>
        <begin position="227"/>
        <end position="237"/>
    </location>
</feature>
<dbReference type="CDD" id="cd00303">
    <property type="entry name" value="retropepsin_like"/>
    <property type="match status" value="1"/>
</dbReference>
<evidence type="ECO:0000256" key="1">
    <source>
        <dbReference type="SAM" id="MobiDB-lite"/>
    </source>
</evidence>
<gene>
    <name evidence="4" type="primary">LOC113862287</name>
</gene>
<organism evidence="3 4">
    <name type="scientific">Abrus precatorius</name>
    <name type="common">Indian licorice</name>
    <name type="synonym">Glycine abrus</name>
    <dbReference type="NCBI Taxonomy" id="3816"/>
    <lineage>
        <taxon>Eukaryota</taxon>
        <taxon>Viridiplantae</taxon>
        <taxon>Streptophyta</taxon>
        <taxon>Embryophyta</taxon>
        <taxon>Tracheophyta</taxon>
        <taxon>Spermatophyta</taxon>
        <taxon>Magnoliopsida</taxon>
        <taxon>eudicotyledons</taxon>
        <taxon>Gunneridae</taxon>
        <taxon>Pentapetalae</taxon>
        <taxon>rosids</taxon>
        <taxon>fabids</taxon>
        <taxon>Fabales</taxon>
        <taxon>Fabaceae</taxon>
        <taxon>Papilionoideae</taxon>
        <taxon>50 kb inversion clade</taxon>
        <taxon>NPAAA clade</taxon>
        <taxon>indigoferoid/millettioid clade</taxon>
        <taxon>Abreae</taxon>
        <taxon>Abrus</taxon>
    </lineage>
</organism>
<protein>
    <submittedName>
        <fullName evidence="4">Uncharacterized protein LOC113862287</fullName>
    </submittedName>
</protein>
<dbReference type="AlphaFoldDB" id="A0A8B8L4P3"/>
<proteinExistence type="predicted"/>
<dbReference type="RefSeq" id="XP_027351177.1">
    <property type="nucleotide sequence ID" value="XM_027495376.1"/>
</dbReference>
<evidence type="ECO:0000313" key="4">
    <source>
        <dbReference type="RefSeq" id="XP_027351177.1"/>
    </source>
</evidence>
<dbReference type="Pfam" id="PF03732">
    <property type="entry name" value="Retrotrans_gag"/>
    <property type="match status" value="1"/>
</dbReference>
<dbReference type="OrthoDB" id="1751689at2759"/>
<feature type="region of interest" description="Disordered" evidence="1">
    <location>
        <begin position="227"/>
        <end position="279"/>
    </location>
</feature>
<dbReference type="InterPro" id="IPR005162">
    <property type="entry name" value="Retrotrans_gag_dom"/>
</dbReference>
<keyword evidence="3" id="KW-1185">Reference proteome</keyword>
<reference evidence="4" key="2">
    <citation type="submission" date="2025-08" db="UniProtKB">
        <authorList>
            <consortium name="RefSeq"/>
        </authorList>
    </citation>
    <scope>IDENTIFICATION</scope>
    <source>
        <tissue evidence="4">Young leaves</tissue>
    </source>
</reference>
<evidence type="ECO:0000313" key="3">
    <source>
        <dbReference type="Proteomes" id="UP000694853"/>
    </source>
</evidence>
<feature type="compositionally biased region" description="Polar residues" evidence="1">
    <location>
        <begin position="270"/>
        <end position="279"/>
    </location>
</feature>
<dbReference type="PANTHER" id="PTHR33223">
    <property type="entry name" value="CCHC-TYPE DOMAIN-CONTAINING PROTEIN"/>
    <property type="match status" value="1"/>
</dbReference>
<evidence type="ECO:0000259" key="2">
    <source>
        <dbReference type="Pfam" id="PF03732"/>
    </source>
</evidence>
<name>A0A8B8L4P3_ABRPR</name>
<dbReference type="KEGG" id="aprc:113862287"/>
<feature type="compositionally biased region" description="Basic and acidic residues" evidence="1">
    <location>
        <begin position="238"/>
        <end position="261"/>
    </location>
</feature>
<feature type="region of interest" description="Disordered" evidence="1">
    <location>
        <begin position="1"/>
        <end position="48"/>
    </location>
</feature>
<sequence length="518" mass="59234">MADSASPLAHDSAYKRKEQGESSALQEKPKGTQIETPTERDDVSNRSPFIQPILEAKLPDNWRGLTLEKYDGTTDPGEHLDIFTTQVGLYTENDALLCRIFPTSLRGSALSWFTRLPPSSIDSFTTLTRQFTLQFVASHPHPLTSLALVNIHQEKRETLRAFMERFGKVALSIHNLEPAVAMHHLTTTLKPGPFVNSICKKPPMDLDELRNRAAKYMQMEELAEYQNQVRLEQGSNSKEADKREAFMPRQENKDRKSDAKKPPRGPKYPSYTTLNTNRSRVLDQALVTEILTMPKRANTPPRANKSKSCRYHRNRGHTTEECMALRDQIEDLIKDRHLQDFVQTNPLGHSEKSINCYPDPPRRYNDNKPERQCSWTTTSFQCVDPVQDDPMVVSVDILNCTIQKTLINQGSSADILYWNTFKQLGLPEEELKEYHEPLVRFLGERVETRGYIDLYTLFRSEDEGKCIKVTYLVVHANTLYNILLGRPSLNKLKAIVSNPHLAMKFPTDKGRIVTVHVD</sequence>
<reference evidence="3" key="1">
    <citation type="journal article" date="2019" name="Toxins">
        <title>Detection of Abrin-Like and Prepropulchellin-Like Toxin Genes and Transcripts Using Whole Genome Sequencing and Full-Length Transcript Sequencing of Abrus precatorius.</title>
        <authorList>
            <person name="Hovde B.T."/>
            <person name="Daligault H.E."/>
            <person name="Hanschen E.R."/>
            <person name="Kunde Y.A."/>
            <person name="Johnson M.B."/>
            <person name="Starkenburg S.R."/>
            <person name="Johnson S.L."/>
        </authorList>
    </citation>
    <scope>NUCLEOTIDE SEQUENCE [LARGE SCALE GENOMIC DNA]</scope>
</reference>
<accession>A0A8B8L4P3</accession>
<feature type="domain" description="Retrotransposon gag" evidence="2">
    <location>
        <begin position="99"/>
        <end position="189"/>
    </location>
</feature>